<evidence type="ECO:0000256" key="5">
    <source>
        <dbReference type="SAM" id="MobiDB-lite"/>
    </source>
</evidence>
<feature type="region of interest" description="Disordered" evidence="5">
    <location>
        <begin position="308"/>
        <end position="346"/>
    </location>
</feature>
<sequence length="346" mass="34685">MSTLTLGSHVKVATLGLAVAALVLTSGCAAAGSGPADGAEVNPETASETANEGTAEETGDAAGDSEAPSAAEGRVQSTSGSPGSAEIDSADVLASATIDSAVGGTVTATVRSVEVSGETMTVRWAVGWEDPAQPSDAIVTAHDRAGSAACQHGAVLPALAVLVAVLLLGATGTPVHASSAHSSAGSDAPVPAIREDMIRAAVIPLTPEVLPLDPSVAVIPLETRVEEDDTTVVRLTADLLFDFDSADLTAEAEKAVGDLADDIADGAEVTVDGHTDAKGDDAYNDTLSQERADAVAGALRAKRPDLRITATGHGETQPIADNGTDAEDNPGGRALNRRVEVSYPNS</sequence>
<dbReference type="InterPro" id="IPR006665">
    <property type="entry name" value="OmpA-like"/>
</dbReference>
<dbReference type="Proteomes" id="UP001500755">
    <property type="component" value="Unassembled WGS sequence"/>
</dbReference>
<dbReference type="PROSITE" id="PS51123">
    <property type="entry name" value="OMPA_2"/>
    <property type="match status" value="1"/>
</dbReference>
<feature type="chain" id="PRO_5046179037" description="OmpA-like domain-containing protein" evidence="6">
    <location>
        <begin position="32"/>
        <end position="346"/>
    </location>
</feature>
<dbReference type="SUPFAM" id="SSF103088">
    <property type="entry name" value="OmpA-like"/>
    <property type="match status" value="1"/>
</dbReference>
<feature type="signal peptide" evidence="6">
    <location>
        <begin position="1"/>
        <end position="31"/>
    </location>
</feature>
<organism evidence="8 9">
    <name type="scientific">Brevibacterium samyangense</name>
    <dbReference type="NCBI Taxonomy" id="366888"/>
    <lineage>
        <taxon>Bacteria</taxon>
        <taxon>Bacillati</taxon>
        <taxon>Actinomycetota</taxon>
        <taxon>Actinomycetes</taxon>
        <taxon>Micrococcales</taxon>
        <taxon>Brevibacteriaceae</taxon>
        <taxon>Brevibacterium</taxon>
    </lineage>
</organism>
<dbReference type="Gene3D" id="3.30.1330.60">
    <property type="entry name" value="OmpA-like domain"/>
    <property type="match status" value="1"/>
</dbReference>
<gene>
    <name evidence="8" type="ORF">GCM10009755_29430</name>
</gene>
<dbReference type="InterPro" id="IPR036737">
    <property type="entry name" value="OmpA-like_sf"/>
</dbReference>
<dbReference type="CDD" id="cd07185">
    <property type="entry name" value="OmpA_C-like"/>
    <property type="match status" value="1"/>
</dbReference>
<name>A0ABN2TPU9_9MICO</name>
<evidence type="ECO:0000313" key="9">
    <source>
        <dbReference type="Proteomes" id="UP001500755"/>
    </source>
</evidence>
<dbReference type="InterPro" id="IPR050330">
    <property type="entry name" value="Bact_OuterMem_StrucFunc"/>
</dbReference>
<evidence type="ECO:0000259" key="7">
    <source>
        <dbReference type="PROSITE" id="PS51123"/>
    </source>
</evidence>
<dbReference type="EMBL" id="BAAANO010000039">
    <property type="protein sequence ID" value="GAA2015760.1"/>
    <property type="molecule type" value="Genomic_DNA"/>
</dbReference>
<reference evidence="8 9" key="1">
    <citation type="journal article" date="2019" name="Int. J. Syst. Evol. Microbiol.">
        <title>The Global Catalogue of Microorganisms (GCM) 10K type strain sequencing project: providing services to taxonomists for standard genome sequencing and annotation.</title>
        <authorList>
            <consortium name="The Broad Institute Genomics Platform"/>
            <consortium name="The Broad Institute Genome Sequencing Center for Infectious Disease"/>
            <person name="Wu L."/>
            <person name="Ma J."/>
        </authorList>
    </citation>
    <scope>NUCLEOTIDE SEQUENCE [LARGE SCALE GENOMIC DNA]</scope>
    <source>
        <strain evidence="8 9">JCM 14546</strain>
    </source>
</reference>
<keyword evidence="3" id="KW-0998">Cell outer membrane</keyword>
<feature type="compositionally biased region" description="Low complexity" evidence="5">
    <location>
        <begin position="44"/>
        <end position="53"/>
    </location>
</feature>
<evidence type="ECO:0000256" key="4">
    <source>
        <dbReference type="PROSITE-ProRule" id="PRU00473"/>
    </source>
</evidence>
<dbReference type="Pfam" id="PF00691">
    <property type="entry name" value="OmpA"/>
    <property type="match status" value="1"/>
</dbReference>
<keyword evidence="2 4" id="KW-0472">Membrane</keyword>
<accession>A0ABN2TPU9</accession>
<dbReference type="PANTHER" id="PTHR30329:SF21">
    <property type="entry name" value="LIPOPROTEIN YIAD-RELATED"/>
    <property type="match status" value="1"/>
</dbReference>
<protein>
    <recommendedName>
        <fullName evidence="7">OmpA-like domain-containing protein</fullName>
    </recommendedName>
</protein>
<keyword evidence="6" id="KW-0732">Signal</keyword>
<feature type="region of interest" description="Disordered" evidence="5">
    <location>
        <begin position="32"/>
        <end position="86"/>
    </location>
</feature>
<evidence type="ECO:0000313" key="8">
    <source>
        <dbReference type="EMBL" id="GAA2015760.1"/>
    </source>
</evidence>
<dbReference type="InterPro" id="IPR006664">
    <property type="entry name" value="OMP_bac"/>
</dbReference>
<keyword evidence="9" id="KW-1185">Reference proteome</keyword>
<evidence type="ECO:0000256" key="2">
    <source>
        <dbReference type="ARBA" id="ARBA00023136"/>
    </source>
</evidence>
<dbReference type="RefSeq" id="WP_344310972.1">
    <property type="nucleotide sequence ID" value="NZ_BAAANO010000039.1"/>
</dbReference>
<comment type="subcellular location">
    <subcellularLocation>
        <location evidence="1">Cell outer membrane</location>
    </subcellularLocation>
</comment>
<evidence type="ECO:0000256" key="6">
    <source>
        <dbReference type="SAM" id="SignalP"/>
    </source>
</evidence>
<evidence type="ECO:0000256" key="3">
    <source>
        <dbReference type="ARBA" id="ARBA00023237"/>
    </source>
</evidence>
<feature type="domain" description="OmpA-like" evidence="7">
    <location>
        <begin position="228"/>
        <end position="346"/>
    </location>
</feature>
<dbReference type="PRINTS" id="PR01021">
    <property type="entry name" value="OMPADOMAIN"/>
</dbReference>
<comment type="caution">
    <text evidence="8">The sequence shown here is derived from an EMBL/GenBank/DDBJ whole genome shotgun (WGS) entry which is preliminary data.</text>
</comment>
<evidence type="ECO:0000256" key="1">
    <source>
        <dbReference type="ARBA" id="ARBA00004442"/>
    </source>
</evidence>
<proteinExistence type="predicted"/>
<dbReference type="PANTHER" id="PTHR30329">
    <property type="entry name" value="STATOR ELEMENT OF FLAGELLAR MOTOR COMPLEX"/>
    <property type="match status" value="1"/>
</dbReference>